<dbReference type="PANTHER" id="PTHR32071">
    <property type="entry name" value="TRANSCRIPTIONAL REGULATORY PROTEIN"/>
    <property type="match status" value="1"/>
</dbReference>
<feature type="domain" description="Response regulatory" evidence="7">
    <location>
        <begin position="25"/>
        <end position="139"/>
    </location>
</feature>
<dbReference type="InterPro" id="IPR002078">
    <property type="entry name" value="Sigma_54_int"/>
</dbReference>
<keyword evidence="5" id="KW-0597">Phosphoprotein</keyword>
<name>A0A512ASP7_9BACT</name>
<dbReference type="InterPro" id="IPR027417">
    <property type="entry name" value="P-loop_NTPase"/>
</dbReference>
<dbReference type="Gene3D" id="1.10.10.60">
    <property type="entry name" value="Homeodomain-like"/>
    <property type="match status" value="1"/>
</dbReference>
<keyword evidence="9" id="KW-1185">Reference proteome</keyword>
<dbReference type="CDD" id="cd00156">
    <property type="entry name" value="REC"/>
    <property type="match status" value="1"/>
</dbReference>
<dbReference type="SUPFAM" id="SSF46689">
    <property type="entry name" value="Homeodomain-like"/>
    <property type="match status" value="1"/>
</dbReference>
<dbReference type="PANTHER" id="PTHR32071:SF121">
    <property type="entry name" value="SIGMA L-DEPENDENT TRANSCRIPTIONAL REGULATOR YQIR-RELATED"/>
    <property type="match status" value="1"/>
</dbReference>
<gene>
    <name evidence="8" type="primary">gnfM</name>
    <name evidence="8" type="ORF">AAE02nite_03950</name>
</gene>
<evidence type="ECO:0000256" key="2">
    <source>
        <dbReference type="ARBA" id="ARBA00022840"/>
    </source>
</evidence>
<dbReference type="Proteomes" id="UP000321532">
    <property type="component" value="Unassembled WGS sequence"/>
</dbReference>
<dbReference type="Gene3D" id="3.40.50.300">
    <property type="entry name" value="P-loop containing nucleotide triphosphate hydrolases"/>
    <property type="match status" value="1"/>
</dbReference>
<dbReference type="InterPro" id="IPR025944">
    <property type="entry name" value="Sigma_54_int_dom_CS"/>
</dbReference>
<evidence type="ECO:0000259" key="7">
    <source>
        <dbReference type="PROSITE" id="PS50110"/>
    </source>
</evidence>
<dbReference type="SUPFAM" id="SSF52540">
    <property type="entry name" value="P-loop containing nucleoside triphosphate hydrolases"/>
    <property type="match status" value="1"/>
</dbReference>
<proteinExistence type="predicted"/>
<dbReference type="RefSeq" id="WP_307725519.1">
    <property type="nucleotide sequence ID" value="NZ_BJYS01000002.1"/>
</dbReference>
<sequence length="464" mass="52180">MFSLDLANTEKITDDKTLLMNQAFKIFIVSNDVRYSNLLEHQLSLNPDYRIKKMLSTQACLSSLSEEPAVVVIDYALPDKKAVPLLQTIKNHNSAIQVIFISEQEDVQLAVDLLKMGASDYIVKNSTTKEKLWNSIINIRKKPTQKSEANLTQDLSKSLIGESDAIKRIYTLIEKAAKTNITVSITGETGTGKELVAKAIHNFSVRRQKPYVVVNVAAIPKQLLESELFGHEKGTFTGALARRIGKFEEAHQGTLFLDEIAELDIDLQAKLLRVLQEKEITRLGGSGTIPVDVRIVVATHKNLMEEVKKGTFREDLYYRLLGLPIALAPLRERGKDVILLAKHFINSFCADNQYQRKTLSPDAQQLLLSYPFPGNIRELRAVVELAIVMSDSDTIQKSDITLNASDSIENLLVQELTLKDYTKRIIQHFLNKNKGNILATAKKLDIGKSTIYKMVQDQELQINY</sequence>
<dbReference type="CDD" id="cd00009">
    <property type="entry name" value="AAA"/>
    <property type="match status" value="1"/>
</dbReference>
<organism evidence="8 9">
    <name type="scientific">Adhaeribacter aerolatus</name>
    <dbReference type="NCBI Taxonomy" id="670289"/>
    <lineage>
        <taxon>Bacteria</taxon>
        <taxon>Pseudomonadati</taxon>
        <taxon>Bacteroidota</taxon>
        <taxon>Cytophagia</taxon>
        <taxon>Cytophagales</taxon>
        <taxon>Hymenobacteraceae</taxon>
        <taxon>Adhaeribacter</taxon>
    </lineage>
</organism>
<protein>
    <submittedName>
        <fullName evidence="8">Acetoacetate metabolism regulatory protein AtoC</fullName>
    </submittedName>
</protein>
<evidence type="ECO:0000256" key="3">
    <source>
        <dbReference type="ARBA" id="ARBA00023015"/>
    </source>
</evidence>
<reference evidence="8 9" key="1">
    <citation type="submission" date="2019-07" db="EMBL/GenBank/DDBJ databases">
        <title>Whole genome shotgun sequence of Adhaeribacter aerolatus NBRC 106133.</title>
        <authorList>
            <person name="Hosoyama A."/>
            <person name="Uohara A."/>
            <person name="Ohji S."/>
            <person name="Ichikawa N."/>
        </authorList>
    </citation>
    <scope>NUCLEOTIDE SEQUENCE [LARGE SCALE GENOMIC DNA]</scope>
    <source>
        <strain evidence="8 9">NBRC 106133</strain>
    </source>
</reference>
<keyword evidence="4" id="KW-0804">Transcription</keyword>
<evidence type="ECO:0000256" key="5">
    <source>
        <dbReference type="PROSITE-ProRule" id="PRU00169"/>
    </source>
</evidence>
<keyword evidence="3" id="KW-0805">Transcription regulation</keyword>
<evidence type="ECO:0000259" key="6">
    <source>
        <dbReference type="PROSITE" id="PS50045"/>
    </source>
</evidence>
<dbReference type="Pfam" id="PF25601">
    <property type="entry name" value="AAA_lid_14"/>
    <property type="match status" value="1"/>
</dbReference>
<dbReference type="InterPro" id="IPR001789">
    <property type="entry name" value="Sig_transdc_resp-reg_receiver"/>
</dbReference>
<dbReference type="Pfam" id="PF00158">
    <property type="entry name" value="Sigma54_activat"/>
    <property type="match status" value="1"/>
</dbReference>
<evidence type="ECO:0000256" key="1">
    <source>
        <dbReference type="ARBA" id="ARBA00022741"/>
    </source>
</evidence>
<dbReference type="InterPro" id="IPR058031">
    <property type="entry name" value="AAA_lid_NorR"/>
</dbReference>
<feature type="domain" description="Sigma-54 factor interaction" evidence="6">
    <location>
        <begin position="159"/>
        <end position="388"/>
    </location>
</feature>
<evidence type="ECO:0000313" key="8">
    <source>
        <dbReference type="EMBL" id="GEO02731.1"/>
    </source>
</evidence>
<accession>A0A512ASP7</accession>
<dbReference type="GO" id="GO:0000160">
    <property type="term" value="P:phosphorelay signal transduction system"/>
    <property type="evidence" value="ECO:0007669"/>
    <property type="project" value="InterPro"/>
</dbReference>
<dbReference type="InterPro" id="IPR009057">
    <property type="entry name" value="Homeodomain-like_sf"/>
</dbReference>
<dbReference type="PROSITE" id="PS50045">
    <property type="entry name" value="SIGMA54_INTERACT_4"/>
    <property type="match status" value="1"/>
</dbReference>
<dbReference type="SUPFAM" id="SSF52172">
    <property type="entry name" value="CheY-like"/>
    <property type="match status" value="1"/>
</dbReference>
<dbReference type="Pfam" id="PF00072">
    <property type="entry name" value="Response_reg"/>
    <property type="match status" value="1"/>
</dbReference>
<dbReference type="PROSITE" id="PS50110">
    <property type="entry name" value="RESPONSE_REGULATORY"/>
    <property type="match status" value="1"/>
</dbReference>
<dbReference type="Gene3D" id="3.40.50.2300">
    <property type="match status" value="1"/>
</dbReference>
<dbReference type="GO" id="GO:0005524">
    <property type="term" value="F:ATP binding"/>
    <property type="evidence" value="ECO:0007669"/>
    <property type="project" value="UniProtKB-KW"/>
</dbReference>
<feature type="modified residue" description="4-aspartylphosphate" evidence="5">
    <location>
        <position position="74"/>
    </location>
</feature>
<keyword evidence="1" id="KW-0547">Nucleotide-binding</keyword>
<comment type="caution">
    <text evidence="8">The sequence shown here is derived from an EMBL/GenBank/DDBJ whole genome shotgun (WGS) entry which is preliminary data.</text>
</comment>
<dbReference type="AlphaFoldDB" id="A0A512ASP7"/>
<dbReference type="InterPro" id="IPR011006">
    <property type="entry name" value="CheY-like_superfamily"/>
</dbReference>
<dbReference type="SMART" id="SM00382">
    <property type="entry name" value="AAA"/>
    <property type="match status" value="1"/>
</dbReference>
<dbReference type="InterPro" id="IPR003593">
    <property type="entry name" value="AAA+_ATPase"/>
</dbReference>
<dbReference type="Gene3D" id="1.10.8.60">
    <property type="match status" value="1"/>
</dbReference>
<dbReference type="SMART" id="SM00448">
    <property type="entry name" value="REC"/>
    <property type="match status" value="1"/>
</dbReference>
<evidence type="ECO:0000313" key="9">
    <source>
        <dbReference type="Proteomes" id="UP000321532"/>
    </source>
</evidence>
<dbReference type="FunFam" id="3.40.50.300:FF:000006">
    <property type="entry name" value="DNA-binding transcriptional regulator NtrC"/>
    <property type="match status" value="1"/>
</dbReference>
<dbReference type="GO" id="GO:0006355">
    <property type="term" value="P:regulation of DNA-templated transcription"/>
    <property type="evidence" value="ECO:0007669"/>
    <property type="project" value="InterPro"/>
</dbReference>
<dbReference type="EMBL" id="BJYS01000002">
    <property type="protein sequence ID" value="GEO02731.1"/>
    <property type="molecule type" value="Genomic_DNA"/>
</dbReference>
<evidence type="ECO:0000256" key="4">
    <source>
        <dbReference type="ARBA" id="ARBA00023163"/>
    </source>
</evidence>
<keyword evidence="2" id="KW-0067">ATP-binding</keyword>
<dbReference type="PROSITE" id="PS00688">
    <property type="entry name" value="SIGMA54_INTERACT_3"/>
    <property type="match status" value="1"/>
</dbReference>